<accession>A0A182TIZ1</accession>
<reference evidence="3" key="1">
    <citation type="submission" date="2014-01" db="EMBL/GenBank/DDBJ databases">
        <title>The Genome Sequence of Anopheles melas CM1001059_A (V2).</title>
        <authorList>
            <consortium name="The Broad Institute Genomics Platform"/>
            <person name="Neafsey D.E."/>
            <person name="Besansky N."/>
            <person name="Howell P."/>
            <person name="Walton C."/>
            <person name="Young S.K."/>
            <person name="Zeng Q."/>
            <person name="Gargeya S."/>
            <person name="Fitzgerald M."/>
            <person name="Haas B."/>
            <person name="Abouelleil A."/>
            <person name="Allen A.W."/>
            <person name="Alvarado L."/>
            <person name="Arachchi H.M."/>
            <person name="Berlin A.M."/>
            <person name="Chapman S.B."/>
            <person name="Gainer-Dewar J."/>
            <person name="Goldberg J."/>
            <person name="Griggs A."/>
            <person name="Gujja S."/>
            <person name="Hansen M."/>
            <person name="Howarth C."/>
            <person name="Imamovic A."/>
            <person name="Ireland A."/>
            <person name="Larimer J."/>
            <person name="McCowan C."/>
            <person name="Murphy C."/>
            <person name="Pearson M."/>
            <person name="Poon T.W."/>
            <person name="Priest M."/>
            <person name="Roberts A."/>
            <person name="Saif S."/>
            <person name="Shea T."/>
            <person name="Sisk P."/>
            <person name="Sykes S."/>
            <person name="Wortman J."/>
            <person name="Nusbaum C."/>
            <person name="Birren B."/>
        </authorList>
    </citation>
    <scope>NUCLEOTIDE SEQUENCE [LARGE SCALE GENOMIC DNA]</scope>
    <source>
        <strain evidence="3">CM1001059</strain>
    </source>
</reference>
<organism evidence="2 3">
    <name type="scientific">Anopheles melas</name>
    <dbReference type="NCBI Taxonomy" id="34690"/>
    <lineage>
        <taxon>Eukaryota</taxon>
        <taxon>Metazoa</taxon>
        <taxon>Ecdysozoa</taxon>
        <taxon>Arthropoda</taxon>
        <taxon>Hexapoda</taxon>
        <taxon>Insecta</taxon>
        <taxon>Pterygota</taxon>
        <taxon>Neoptera</taxon>
        <taxon>Endopterygota</taxon>
        <taxon>Diptera</taxon>
        <taxon>Nematocera</taxon>
        <taxon>Culicoidea</taxon>
        <taxon>Culicidae</taxon>
        <taxon>Anophelinae</taxon>
        <taxon>Anopheles</taxon>
    </lineage>
</organism>
<sequence>MKISPESTPASSEVFWNRFRIVRNQFPESNPESALESVPESKSAPASESESSSKHPTRKTDVARYSSEEVSGNESTEARMLSEAERQADFNRHKEEMKRKRRRKKRTSSSMQSSCFQVYSQNALPY</sequence>
<evidence type="ECO:0000256" key="1">
    <source>
        <dbReference type="SAM" id="MobiDB-lite"/>
    </source>
</evidence>
<evidence type="ECO:0000313" key="3">
    <source>
        <dbReference type="Proteomes" id="UP000075902"/>
    </source>
</evidence>
<feature type="compositionally biased region" description="Polar residues" evidence="1">
    <location>
        <begin position="115"/>
        <end position="126"/>
    </location>
</feature>
<proteinExistence type="predicted"/>
<feature type="region of interest" description="Disordered" evidence="1">
    <location>
        <begin position="26"/>
        <end position="126"/>
    </location>
</feature>
<protein>
    <submittedName>
        <fullName evidence="2">Uncharacterized protein</fullName>
    </submittedName>
</protein>
<feature type="compositionally biased region" description="Low complexity" evidence="1">
    <location>
        <begin position="36"/>
        <end position="50"/>
    </location>
</feature>
<dbReference type="Proteomes" id="UP000075902">
    <property type="component" value="Unassembled WGS sequence"/>
</dbReference>
<dbReference type="VEuPathDB" id="VectorBase:AMEC003156"/>
<dbReference type="STRING" id="34690.A0A182TIZ1"/>
<keyword evidence="3" id="KW-1185">Reference proteome</keyword>
<name>A0A182TIZ1_9DIPT</name>
<feature type="compositionally biased region" description="Basic and acidic residues" evidence="1">
    <location>
        <begin position="76"/>
        <end position="98"/>
    </location>
</feature>
<dbReference type="EnsemblMetazoa" id="AMEC003156-RA">
    <property type="protein sequence ID" value="AMEC003156-PA"/>
    <property type="gene ID" value="AMEC003156"/>
</dbReference>
<dbReference type="AlphaFoldDB" id="A0A182TIZ1"/>
<reference evidence="2" key="2">
    <citation type="submission" date="2020-05" db="UniProtKB">
        <authorList>
            <consortium name="EnsemblMetazoa"/>
        </authorList>
    </citation>
    <scope>IDENTIFICATION</scope>
    <source>
        <strain evidence="2">CM1001059</strain>
    </source>
</reference>
<evidence type="ECO:0000313" key="2">
    <source>
        <dbReference type="EnsemblMetazoa" id="AMEC003156-PA"/>
    </source>
</evidence>